<evidence type="ECO:0000313" key="5">
    <source>
        <dbReference type="EMBL" id="KAK9271036.1"/>
    </source>
</evidence>
<keyword evidence="4" id="KW-1133">Transmembrane helix</keyword>
<keyword evidence="6" id="KW-1185">Reference proteome</keyword>
<keyword evidence="4" id="KW-0472">Membrane</keyword>
<dbReference type="InterPro" id="IPR036188">
    <property type="entry name" value="FAD/NAD-bd_sf"/>
</dbReference>
<dbReference type="InterPro" id="IPR050346">
    <property type="entry name" value="FMO-like"/>
</dbReference>
<keyword evidence="3" id="KW-0560">Oxidoreductase</keyword>
<dbReference type="Gene3D" id="3.50.50.60">
    <property type="entry name" value="FAD/NAD(P)-binding domain"/>
    <property type="match status" value="1"/>
</dbReference>
<evidence type="ECO:0000256" key="4">
    <source>
        <dbReference type="SAM" id="Phobius"/>
    </source>
</evidence>
<dbReference type="EMBL" id="JBBPBK010000014">
    <property type="protein sequence ID" value="KAK9271036.1"/>
    <property type="molecule type" value="Genomic_DNA"/>
</dbReference>
<gene>
    <name evidence="5" type="ORF">L1049_026625</name>
</gene>
<accession>A0AAP0R914</accession>
<protein>
    <submittedName>
        <fullName evidence="5">Uncharacterized protein</fullName>
    </submittedName>
</protein>
<feature type="transmembrane region" description="Helical" evidence="4">
    <location>
        <begin position="175"/>
        <end position="193"/>
    </location>
</feature>
<dbReference type="PANTHER" id="PTHR23023">
    <property type="entry name" value="DIMETHYLANILINE MONOOXYGENASE"/>
    <property type="match status" value="1"/>
</dbReference>
<dbReference type="SUPFAM" id="SSF51905">
    <property type="entry name" value="FAD/NAD(P)-binding domain"/>
    <property type="match status" value="1"/>
</dbReference>
<evidence type="ECO:0000256" key="3">
    <source>
        <dbReference type="ARBA" id="ARBA00023002"/>
    </source>
</evidence>
<keyword evidence="4" id="KW-0812">Transmembrane</keyword>
<name>A0AAP0R914_LIQFO</name>
<proteinExistence type="predicted"/>
<reference evidence="5 6" key="1">
    <citation type="journal article" date="2024" name="Plant J.">
        <title>Genome sequences and population genomics reveal climatic adaptation and genomic divergence between two closely related sweetgum species.</title>
        <authorList>
            <person name="Xu W.Q."/>
            <person name="Ren C.Q."/>
            <person name="Zhang X.Y."/>
            <person name="Comes H.P."/>
            <person name="Liu X.H."/>
            <person name="Li Y.G."/>
            <person name="Kettle C.J."/>
            <person name="Jalonen R."/>
            <person name="Gaisberger H."/>
            <person name="Ma Y.Z."/>
            <person name="Qiu Y.X."/>
        </authorList>
    </citation>
    <scope>NUCLEOTIDE SEQUENCE [LARGE SCALE GENOMIC DNA]</scope>
    <source>
        <strain evidence="5">Hangzhou</strain>
    </source>
</reference>
<comment type="caution">
    <text evidence="5">The sequence shown here is derived from an EMBL/GenBank/DDBJ whole genome shotgun (WGS) entry which is preliminary data.</text>
</comment>
<evidence type="ECO:0000313" key="6">
    <source>
        <dbReference type="Proteomes" id="UP001415857"/>
    </source>
</evidence>
<keyword evidence="1" id="KW-0285">Flavoprotein</keyword>
<evidence type="ECO:0000256" key="2">
    <source>
        <dbReference type="ARBA" id="ARBA00022827"/>
    </source>
</evidence>
<evidence type="ECO:0000256" key="1">
    <source>
        <dbReference type="ARBA" id="ARBA00022630"/>
    </source>
</evidence>
<dbReference type="GO" id="GO:0016491">
    <property type="term" value="F:oxidoreductase activity"/>
    <property type="evidence" value="ECO:0007669"/>
    <property type="project" value="UniProtKB-KW"/>
</dbReference>
<sequence>MERHRTTVQDTRCPSAATEVSIILIRLIILQSTLASRRMNSMTPMVPDVPGGFCDPMHCESSVTCLIPDFPINRGPQVFDGEVMHSMDYAAMDDDCAAEFIKGQRITVRRKLHQEMIINACMFTNVKINHNGVRHPCTLLFKTVHWTVPDYLHTLNFQALNRFTEFMVHKPREGFLLWLLALLLSPLVFNPIAGPIDMKPECIHPRIPQLSILGYAESPATLYTTEMRSMWLVHFLAGKFKLPTIREMEEQVMEWEKCIRRYACEAYKRICVTVLLQIYCNDQLCRDMGCNPRRKSWFLSELFSPYGPTDYANLTHPINPAAKFAIPSVSLMTIIANGPTNW</sequence>
<keyword evidence="2" id="KW-0274">FAD</keyword>
<organism evidence="5 6">
    <name type="scientific">Liquidambar formosana</name>
    <name type="common">Formosan gum</name>
    <dbReference type="NCBI Taxonomy" id="63359"/>
    <lineage>
        <taxon>Eukaryota</taxon>
        <taxon>Viridiplantae</taxon>
        <taxon>Streptophyta</taxon>
        <taxon>Embryophyta</taxon>
        <taxon>Tracheophyta</taxon>
        <taxon>Spermatophyta</taxon>
        <taxon>Magnoliopsida</taxon>
        <taxon>eudicotyledons</taxon>
        <taxon>Gunneridae</taxon>
        <taxon>Pentapetalae</taxon>
        <taxon>Saxifragales</taxon>
        <taxon>Altingiaceae</taxon>
        <taxon>Liquidambar</taxon>
    </lineage>
</organism>
<dbReference type="AlphaFoldDB" id="A0AAP0R914"/>
<dbReference type="Proteomes" id="UP001415857">
    <property type="component" value="Unassembled WGS sequence"/>
</dbReference>